<accession>A0A484ZIX6</accession>
<dbReference type="InterPro" id="IPR006315">
    <property type="entry name" value="OM_autotransptr_brl_dom"/>
</dbReference>
<sequence>MYRPEAGSYLANQAAANTLFMTRLHDRLGETQYTDILTGEQKVTSLWMRHVGGHNRFRDESGQLKTPAIVTFFS</sequence>
<dbReference type="Gene3D" id="2.40.128.130">
    <property type="entry name" value="Autotransporter beta-domain"/>
    <property type="match status" value="1"/>
</dbReference>
<dbReference type="EMBL" id="CAADJA010000002">
    <property type="protein sequence ID" value="VFS47373.1"/>
    <property type="molecule type" value="Genomic_DNA"/>
</dbReference>
<proteinExistence type="predicted"/>
<reference evidence="1 2" key="1">
    <citation type="submission" date="2019-03" db="EMBL/GenBank/DDBJ databases">
        <authorList>
            <consortium name="Pathogen Informatics"/>
        </authorList>
    </citation>
    <scope>NUCLEOTIDE SEQUENCE [LARGE SCALE GENOMIC DNA]</scope>
    <source>
        <strain evidence="1 2">NCTC12282</strain>
    </source>
</reference>
<protein>
    <submittedName>
        <fullName evidence="1">Outer membrane protein IcsA autotransporter</fullName>
    </submittedName>
</protein>
<dbReference type="SUPFAM" id="SSF103515">
    <property type="entry name" value="Autotransporter"/>
    <property type="match status" value="1"/>
</dbReference>
<dbReference type="Proteomes" id="UP000373449">
    <property type="component" value="Unassembled WGS sequence"/>
</dbReference>
<dbReference type="InterPro" id="IPR036709">
    <property type="entry name" value="Autotransporte_beta_dom_sf"/>
</dbReference>
<gene>
    <name evidence="1" type="primary">icsA_17</name>
    <name evidence="1" type="ORF">NCTC12282_02308</name>
</gene>
<dbReference type="NCBIfam" id="TIGR01414">
    <property type="entry name" value="autotrans_barl"/>
    <property type="match status" value="1"/>
</dbReference>
<name>A0A484ZIX6_9GAMM</name>
<organism evidence="1 2">
    <name type="scientific">Budvicia aquatica</name>
    <dbReference type="NCBI Taxonomy" id="82979"/>
    <lineage>
        <taxon>Bacteria</taxon>
        <taxon>Pseudomonadati</taxon>
        <taxon>Pseudomonadota</taxon>
        <taxon>Gammaproteobacteria</taxon>
        <taxon>Enterobacterales</taxon>
        <taxon>Budviciaceae</taxon>
        <taxon>Budvicia</taxon>
    </lineage>
</organism>
<dbReference type="AlphaFoldDB" id="A0A484ZIX6"/>
<evidence type="ECO:0000313" key="1">
    <source>
        <dbReference type="EMBL" id="VFS47373.1"/>
    </source>
</evidence>
<dbReference type="GO" id="GO:0019867">
    <property type="term" value="C:outer membrane"/>
    <property type="evidence" value="ECO:0007669"/>
    <property type="project" value="InterPro"/>
</dbReference>
<evidence type="ECO:0000313" key="2">
    <source>
        <dbReference type="Proteomes" id="UP000373449"/>
    </source>
</evidence>